<dbReference type="Proteomes" id="UP001195483">
    <property type="component" value="Unassembled WGS sequence"/>
</dbReference>
<gene>
    <name evidence="1" type="ORF">CHS0354_024691</name>
</gene>
<dbReference type="AlphaFoldDB" id="A0AAE0VKE5"/>
<evidence type="ECO:0000313" key="1">
    <source>
        <dbReference type="EMBL" id="KAK3581159.1"/>
    </source>
</evidence>
<reference evidence="1" key="3">
    <citation type="submission" date="2023-05" db="EMBL/GenBank/DDBJ databases">
        <authorList>
            <person name="Smith C.H."/>
        </authorList>
    </citation>
    <scope>NUCLEOTIDE SEQUENCE</scope>
    <source>
        <strain evidence="1">CHS0354</strain>
        <tissue evidence="1">Mantle</tissue>
    </source>
</reference>
<protein>
    <submittedName>
        <fullName evidence="1">Uncharacterized protein</fullName>
    </submittedName>
</protein>
<reference evidence="1" key="1">
    <citation type="journal article" date="2021" name="Genome Biol. Evol.">
        <title>A High-Quality Reference Genome for a Parasitic Bivalve with Doubly Uniparental Inheritance (Bivalvia: Unionida).</title>
        <authorList>
            <person name="Smith C.H."/>
        </authorList>
    </citation>
    <scope>NUCLEOTIDE SEQUENCE</scope>
    <source>
        <strain evidence="1">CHS0354</strain>
    </source>
</reference>
<comment type="caution">
    <text evidence="1">The sequence shown here is derived from an EMBL/GenBank/DDBJ whole genome shotgun (WGS) entry which is preliminary data.</text>
</comment>
<organism evidence="1 2">
    <name type="scientific">Potamilus streckersoni</name>
    <dbReference type="NCBI Taxonomy" id="2493646"/>
    <lineage>
        <taxon>Eukaryota</taxon>
        <taxon>Metazoa</taxon>
        <taxon>Spiralia</taxon>
        <taxon>Lophotrochozoa</taxon>
        <taxon>Mollusca</taxon>
        <taxon>Bivalvia</taxon>
        <taxon>Autobranchia</taxon>
        <taxon>Heteroconchia</taxon>
        <taxon>Palaeoheterodonta</taxon>
        <taxon>Unionida</taxon>
        <taxon>Unionoidea</taxon>
        <taxon>Unionidae</taxon>
        <taxon>Ambleminae</taxon>
        <taxon>Lampsilini</taxon>
        <taxon>Potamilus</taxon>
    </lineage>
</organism>
<name>A0AAE0VKE5_9BIVA</name>
<evidence type="ECO:0000313" key="2">
    <source>
        <dbReference type="Proteomes" id="UP001195483"/>
    </source>
</evidence>
<accession>A0AAE0VKE5</accession>
<dbReference type="EMBL" id="JAEAOA010001462">
    <property type="protein sequence ID" value="KAK3581159.1"/>
    <property type="molecule type" value="Genomic_DNA"/>
</dbReference>
<reference evidence="1" key="2">
    <citation type="journal article" date="2021" name="Genome Biol. Evol.">
        <title>Developing a high-quality reference genome for a parasitic bivalve with doubly uniparental inheritance (Bivalvia: Unionida).</title>
        <authorList>
            <person name="Smith C.H."/>
        </authorList>
    </citation>
    <scope>NUCLEOTIDE SEQUENCE</scope>
    <source>
        <strain evidence="1">CHS0354</strain>
        <tissue evidence="1">Mantle</tissue>
    </source>
</reference>
<sequence>MEIPAKKIVGLFTDKIYTNNENPSQKGCGAVYEQKYLELFTDNGKFNMRNIGPLYTDNGNYHYKKKQKKKHPGPLYGQDLYGHWKSKSKRAWATLRTMEI</sequence>
<keyword evidence="2" id="KW-1185">Reference proteome</keyword>
<proteinExistence type="predicted"/>